<reference evidence="2 3" key="1">
    <citation type="journal article" date="2012" name="J. Bacteriol.">
        <title>Genome Sequence of "Candidatus Nitrosoarchaeum limnia" BG20, a Low-Salinity Ammonia-Oxidizing Archaeon from the San Francisco Bay Estuary.</title>
        <authorList>
            <person name="Mosier A.C."/>
            <person name="Allen E.E."/>
            <person name="Kim M."/>
            <person name="Ferriera S."/>
            <person name="Francis C.A."/>
        </authorList>
    </citation>
    <scope>NUCLEOTIDE SEQUENCE [LARGE SCALE GENOMIC DNA]</scope>
    <source>
        <strain evidence="2 3">BG20</strain>
    </source>
</reference>
<comment type="caution">
    <text evidence="2">The sequence shown here is derived from an EMBL/GenBank/DDBJ whole genome shotgun (WGS) entry which is preliminary data.</text>
</comment>
<dbReference type="Proteomes" id="UP000014065">
    <property type="component" value="Unassembled WGS sequence"/>
</dbReference>
<evidence type="ECO:0000313" key="3">
    <source>
        <dbReference type="Proteomes" id="UP000014065"/>
    </source>
</evidence>
<feature type="region of interest" description="Disordered" evidence="1">
    <location>
        <begin position="1"/>
        <end position="21"/>
    </location>
</feature>
<keyword evidence="3" id="KW-1185">Reference proteome</keyword>
<dbReference type="AlphaFoldDB" id="S2E1L5"/>
<evidence type="ECO:0000256" key="1">
    <source>
        <dbReference type="SAM" id="MobiDB-lite"/>
    </source>
</evidence>
<dbReference type="EMBL" id="AHJG01000198">
    <property type="protein sequence ID" value="EPA05205.1"/>
    <property type="molecule type" value="Genomic_DNA"/>
</dbReference>
<protein>
    <submittedName>
        <fullName evidence="2">Uncharacterized protein</fullName>
    </submittedName>
</protein>
<dbReference type="OrthoDB" id="374928at2157"/>
<gene>
    <name evidence="2" type="ORF">BG20_I2593</name>
</gene>
<organism evidence="2 3">
    <name type="scientific">Candidatus Nitrosarchaeum limnium BG20</name>
    <dbReference type="NCBI Taxonomy" id="859192"/>
    <lineage>
        <taxon>Archaea</taxon>
        <taxon>Nitrososphaerota</taxon>
        <taxon>Nitrososphaeria</taxon>
        <taxon>Nitrosopumilales</taxon>
        <taxon>Nitrosopumilaceae</taxon>
        <taxon>Nitrosarchaeum</taxon>
    </lineage>
</organism>
<proteinExistence type="predicted"/>
<dbReference type="RefSeq" id="WP_157999285.1">
    <property type="nucleotide sequence ID" value="NZ_AHJG01000198.1"/>
</dbReference>
<accession>S2E1L5</accession>
<sequence length="46" mass="5348">MTPGQMEARKKKMARAMNNPPNYLSAKAVAEQKRWKKLKDDGLPRY</sequence>
<evidence type="ECO:0000313" key="2">
    <source>
        <dbReference type="EMBL" id="EPA05205.1"/>
    </source>
</evidence>
<name>S2E1L5_9ARCH</name>